<reference evidence="10 11" key="1">
    <citation type="submission" date="2019-10" db="EMBL/GenBank/DDBJ databases">
        <authorList>
            <person name="Palmer J.M."/>
        </authorList>
    </citation>
    <scope>NUCLEOTIDE SEQUENCE [LARGE SCALE GENOMIC DNA]</scope>
    <source>
        <strain evidence="10 11">TWF694</strain>
    </source>
</reference>
<evidence type="ECO:0000256" key="3">
    <source>
        <dbReference type="ARBA" id="ARBA00022692"/>
    </source>
</evidence>
<feature type="domain" description="TLC" evidence="9">
    <location>
        <begin position="160"/>
        <end position="394"/>
    </location>
</feature>
<evidence type="ECO:0000259" key="9">
    <source>
        <dbReference type="PROSITE" id="PS50922"/>
    </source>
</evidence>
<feature type="region of interest" description="Disordered" evidence="7">
    <location>
        <begin position="1"/>
        <end position="56"/>
    </location>
</feature>
<evidence type="ECO:0000256" key="6">
    <source>
        <dbReference type="PROSITE-ProRule" id="PRU00205"/>
    </source>
</evidence>
<protein>
    <submittedName>
        <fullName evidence="10">Sphingosine N-acyltransferase lag1</fullName>
    </submittedName>
</protein>
<dbReference type="PROSITE" id="PS50922">
    <property type="entry name" value="TLC"/>
    <property type="match status" value="1"/>
</dbReference>
<dbReference type="EMBL" id="JAVHJO010000004">
    <property type="protein sequence ID" value="KAK6540868.1"/>
    <property type="molecule type" value="Genomic_DNA"/>
</dbReference>
<feature type="compositionally biased region" description="Basic residues" evidence="7">
    <location>
        <begin position="40"/>
        <end position="49"/>
    </location>
</feature>
<dbReference type="GO" id="GO:0050291">
    <property type="term" value="F:sphingosine N-acyltransferase activity"/>
    <property type="evidence" value="ECO:0007669"/>
    <property type="project" value="InterPro"/>
</dbReference>
<feature type="transmembrane region" description="Helical" evidence="8">
    <location>
        <begin position="210"/>
        <end position="227"/>
    </location>
</feature>
<feature type="transmembrane region" description="Helical" evidence="8">
    <location>
        <begin position="239"/>
        <end position="256"/>
    </location>
</feature>
<keyword evidence="11" id="KW-1185">Reference proteome</keyword>
<evidence type="ECO:0000256" key="1">
    <source>
        <dbReference type="ARBA" id="ARBA00004141"/>
    </source>
</evidence>
<evidence type="ECO:0000256" key="8">
    <source>
        <dbReference type="SAM" id="Phobius"/>
    </source>
</evidence>
<dbReference type="InterPro" id="IPR006634">
    <property type="entry name" value="TLC-dom"/>
</dbReference>
<evidence type="ECO:0000313" key="10">
    <source>
        <dbReference type="EMBL" id="KAK6540868.1"/>
    </source>
</evidence>
<dbReference type="GO" id="GO:0046513">
    <property type="term" value="P:ceramide biosynthetic process"/>
    <property type="evidence" value="ECO:0007669"/>
    <property type="project" value="InterPro"/>
</dbReference>
<evidence type="ECO:0000256" key="2">
    <source>
        <dbReference type="ARBA" id="ARBA00009808"/>
    </source>
</evidence>
<keyword evidence="4 8" id="KW-1133">Transmembrane helix</keyword>
<dbReference type="PANTHER" id="PTHR12560">
    <property type="entry name" value="LONGEVITY ASSURANCE FACTOR 1 LAG1"/>
    <property type="match status" value="1"/>
</dbReference>
<dbReference type="SMART" id="SM00724">
    <property type="entry name" value="TLC"/>
    <property type="match status" value="1"/>
</dbReference>
<proteinExistence type="inferred from homology"/>
<dbReference type="Proteomes" id="UP001365542">
    <property type="component" value="Unassembled WGS sequence"/>
</dbReference>
<feature type="transmembrane region" description="Helical" evidence="8">
    <location>
        <begin position="293"/>
        <end position="314"/>
    </location>
</feature>
<feature type="transmembrane region" description="Helical" evidence="8">
    <location>
        <begin position="363"/>
        <end position="386"/>
    </location>
</feature>
<evidence type="ECO:0000256" key="4">
    <source>
        <dbReference type="ARBA" id="ARBA00022989"/>
    </source>
</evidence>
<organism evidence="10 11">
    <name type="scientific">Orbilia ellipsospora</name>
    <dbReference type="NCBI Taxonomy" id="2528407"/>
    <lineage>
        <taxon>Eukaryota</taxon>
        <taxon>Fungi</taxon>
        <taxon>Dikarya</taxon>
        <taxon>Ascomycota</taxon>
        <taxon>Pezizomycotina</taxon>
        <taxon>Orbiliomycetes</taxon>
        <taxon>Orbiliales</taxon>
        <taxon>Orbiliaceae</taxon>
        <taxon>Orbilia</taxon>
    </lineage>
</organism>
<accession>A0AAV9XG29</accession>
<dbReference type="PANTHER" id="PTHR12560:SF0">
    <property type="entry name" value="LD18904P"/>
    <property type="match status" value="1"/>
</dbReference>
<dbReference type="Pfam" id="PF03798">
    <property type="entry name" value="TRAM_LAG1_CLN8"/>
    <property type="match status" value="1"/>
</dbReference>
<feature type="transmembrane region" description="Helical" evidence="8">
    <location>
        <begin position="124"/>
        <end position="145"/>
    </location>
</feature>
<comment type="similarity">
    <text evidence="2">Belongs to the sphingosine N-acyltransferase family.</text>
</comment>
<comment type="caution">
    <text evidence="10">The sequence shown here is derived from an EMBL/GenBank/DDBJ whole genome shotgun (WGS) entry which is preliminary data.</text>
</comment>
<feature type="compositionally biased region" description="Polar residues" evidence="7">
    <location>
        <begin position="21"/>
        <end position="34"/>
    </location>
</feature>
<sequence length="491" mass="55374">MSTSSSTAPVDGGPAPMGRKSLSNKTSSRQSLQPPNGAPRRPRSLRRRTPQPETISQPITMASIAQYLLEHQISLSATPIAILLTLHYSSSTNSDLHRWTSKFWTPSYYNPQTGMYAKGRDDNYLVGFWVVVFTLIRATVMDYVARPLARYQGMSKKGSIRFAEQMWSLIYYTFSFGLGLKLMASSKYWFNLSELWTNWPLRELDGGFKWYYLIQFASWIQQIFVLHIEQRRKDHYQMFAHHIITCILVYCSYVYHMTRVGHVILCLFDFGDILLPAAKILKYLKFQTTCDVAFGLFLLSWVVSRHYFFVNVILSAHSDSIREIPFGCYTTDSSSYFPLNASAPTASSMFMGPNETVCFTKPILMGFTTLLWALQGLTLMWFYLIMRVAIKVVTGMGAEDNRSDDEMEEEIDEISVEIEVASGDLKLGQEAYAEASGSGLVGSAAARRRVREVVNGTPLRDVFSAGKAGQSQFMAAQKLAESKIGCGGDDR</sequence>
<dbReference type="AlphaFoldDB" id="A0AAV9XG29"/>
<keyword evidence="3 6" id="KW-0812">Transmembrane</keyword>
<dbReference type="GO" id="GO:0016020">
    <property type="term" value="C:membrane"/>
    <property type="evidence" value="ECO:0007669"/>
    <property type="project" value="UniProtKB-SubCell"/>
</dbReference>
<gene>
    <name evidence="10" type="primary">LAG1</name>
    <name evidence="10" type="ORF">TWF694_008251</name>
</gene>
<evidence type="ECO:0000256" key="5">
    <source>
        <dbReference type="ARBA" id="ARBA00023136"/>
    </source>
</evidence>
<evidence type="ECO:0000256" key="7">
    <source>
        <dbReference type="SAM" id="MobiDB-lite"/>
    </source>
</evidence>
<keyword evidence="5 6" id="KW-0472">Membrane</keyword>
<comment type="subcellular location">
    <subcellularLocation>
        <location evidence="1">Membrane</location>
        <topology evidence="1">Multi-pass membrane protein</topology>
    </subcellularLocation>
</comment>
<name>A0AAV9XG29_9PEZI</name>
<evidence type="ECO:0000313" key="11">
    <source>
        <dbReference type="Proteomes" id="UP001365542"/>
    </source>
</evidence>
<feature type="transmembrane region" description="Helical" evidence="8">
    <location>
        <begin position="166"/>
        <end position="190"/>
    </location>
</feature>
<dbReference type="InterPro" id="IPR016439">
    <property type="entry name" value="Lag1/Lac1-like"/>
</dbReference>